<feature type="domain" description="ATP-dependent DNA ligase family profile" evidence="8">
    <location>
        <begin position="154"/>
        <end position="259"/>
    </location>
</feature>
<keyword evidence="3" id="KW-0235">DNA replication</keyword>
<keyword evidence="2 9" id="KW-0436">Ligase</keyword>
<comment type="cofactor">
    <cofactor evidence="1">
        <name>a divalent metal cation</name>
        <dbReference type="ChEBI" id="CHEBI:60240"/>
    </cofactor>
</comment>
<keyword evidence="7" id="KW-0732">Signal</keyword>
<keyword evidence="5" id="KW-0234">DNA repair</keyword>
<dbReference type="PROSITE" id="PS50160">
    <property type="entry name" value="DNA_LIGASE_A3"/>
    <property type="match status" value="1"/>
</dbReference>
<protein>
    <submittedName>
        <fullName evidence="9">ATP dependent DNA ligase-like protein</fullName>
    </submittedName>
</protein>
<dbReference type="InterPro" id="IPR029319">
    <property type="entry name" value="DNA_ligase_OB"/>
</dbReference>
<gene>
    <name evidence="9" type="ordered locus">Thivi_3115</name>
</gene>
<dbReference type="Gene3D" id="3.30.470.30">
    <property type="entry name" value="DNA ligase/mRNA capping enzyme"/>
    <property type="match status" value="1"/>
</dbReference>
<reference evidence="9 10" key="1">
    <citation type="submission" date="2012-06" db="EMBL/GenBank/DDBJ databases">
        <title>Complete sequence of Thiocystis violascens DSM 198.</title>
        <authorList>
            <consortium name="US DOE Joint Genome Institute"/>
            <person name="Lucas S."/>
            <person name="Han J."/>
            <person name="Lapidus A."/>
            <person name="Cheng J.-F."/>
            <person name="Goodwin L."/>
            <person name="Pitluck S."/>
            <person name="Peters L."/>
            <person name="Ovchinnikova G."/>
            <person name="Teshima H."/>
            <person name="Detter J.C."/>
            <person name="Han C."/>
            <person name="Tapia R."/>
            <person name="Land M."/>
            <person name="Hauser L."/>
            <person name="Kyrpides N."/>
            <person name="Ivanova N."/>
            <person name="Pagani I."/>
            <person name="Vogl K."/>
            <person name="Liu Z."/>
            <person name="Frigaard N.-U."/>
            <person name="Bryant D."/>
            <person name="Woyke T."/>
        </authorList>
    </citation>
    <scope>NUCLEOTIDE SEQUENCE [LARGE SCALE GENOMIC DNA]</scope>
    <source>
        <strain evidence="10">ATCC 17096 / DSM 198 / 6111</strain>
    </source>
</reference>
<dbReference type="GO" id="GO:0006310">
    <property type="term" value="P:DNA recombination"/>
    <property type="evidence" value="ECO:0007669"/>
    <property type="project" value="InterPro"/>
</dbReference>
<dbReference type="GO" id="GO:0006260">
    <property type="term" value="P:DNA replication"/>
    <property type="evidence" value="ECO:0007669"/>
    <property type="project" value="UniProtKB-KW"/>
</dbReference>
<dbReference type="Proteomes" id="UP000006062">
    <property type="component" value="Chromosome"/>
</dbReference>
<evidence type="ECO:0000256" key="6">
    <source>
        <dbReference type="ARBA" id="ARBA00034003"/>
    </source>
</evidence>
<evidence type="ECO:0000256" key="7">
    <source>
        <dbReference type="SAM" id="SignalP"/>
    </source>
</evidence>
<evidence type="ECO:0000256" key="2">
    <source>
        <dbReference type="ARBA" id="ARBA00022598"/>
    </source>
</evidence>
<evidence type="ECO:0000256" key="4">
    <source>
        <dbReference type="ARBA" id="ARBA00022763"/>
    </source>
</evidence>
<evidence type="ECO:0000256" key="1">
    <source>
        <dbReference type="ARBA" id="ARBA00001968"/>
    </source>
</evidence>
<keyword evidence="10" id="KW-1185">Reference proteome</keyword>
<sequence length="309" mass="34312">MLLLLLKPPNGYATMPRFPFRLTSRWLLFLCLAAPPGFARDVVALPSQPVPTTKPALMLANVYTEGVDLSAYWVSEKLDGVRAYWDGARLISRGGHPIQSPEWFTAGFPAIPLDGELWMGRGTFERLSGTVRRLEPAPDDWREIRFMVFDLPDLDAPFGQRLQRLQQVLADSANPSLVPVEQVRIANHADLMARLDAVVQAGGEGLMLHRDGADYRAGRTDDLLKVKPYQDAEARVIEHLPGQGKYAGMLGALLVEDANGLRFRLGTGFTDAERRAPPPLGSLVTYKYLGYTEKGIPRFASFLRVRAPE</sequence>
<dbReference type="EMBL" id="CP003154">
    <property type="protein sequence ID" value="AFL74992.1"/>
    <property type="molecule type" value="Genomic_DNA"/>
</dbReference>
<organism evidence="9 10">
    <name type="scientific">Thiocystis violascens (strain ATCC 17096 / DSM 198 / 6111)</name>
    <name type="common">Chromatium violascens</name>
    <dbReference type="NCBI Taxonomy" id="765911"/>
    <lineage>
        <taxon>Bacteria</taxon>
        <taxon>Pseudomonadati</taxon>
        <taxon>Pseudomonadota</taxon>
        <taxon>Gammaproteobacteria</taxon>
        <taxon>Chromatiales</taxon>
        <taxon>Chromatiaceae</taxon>
        <taxon>Thiocystis</taxon>
    </lineage>
</organism>
<dbReference type="Pfam" id="PF01068">
    <property type="entry name" value="DNA_ligase_A_M"/>
    <property type="match status" value="1"/>
</dbReference>
<dbReference type="SUPFAM" id="SSF50249">
    <property type="entry name" value="Nucleic acid-binding proteins"/>
    <property type="match status" value="1"/>
</dbReference>
<dbReference type="HOGENOM" id="CLU_021047_0_0_6"/>
<dbReference type="Gene3D" id="2.40.50.140">
    <property type="entry name" value="Nucleic acid-binding proteins"/>
    <property type="match status" value="1"/>
</dbReference>
<dbReference type="PANTHER" id="PTHR47810">
    <property type="entry name" value="DNA LIGASE"/>
    <property type="match status" value="1"/>
</dbReference>
<dbReference type="GO" id="GO:0003910">
    <property type="term" value="F:DNA ligase (ATP) activity"/>
    <property type="evidence" value="ECO:0007669"/>
    <property type="project" value="UniProtKB-EC"/>
</dbReference>
<dbReference type="SUPFAM" id="SSF56091">
    <property type="entry name" value="DNA ligase/mRNA capping enzyme, catalytic domain"/>
    <property type="match status" value="1"/>
</dbReference>
<dbReference type="Gene3D" id="3.30.1490.70">
    <property type="match status" value="1"/>
</dbReference>
<evidence type="ECO:0000256" key="5">
    <source>
        <dbReference type="ARBA" id="ARBA00023204"/>
    </source>
</evidence>
<dbReference type="CDD" id="cd07896">
    <property type="entry name" value="Adenylation_kDNA_ligase_like"/>
    <property type="match status" value="1"/>
</dbReference>
<dbReference type="GO" id="GO:0006281">
    <property type="term" value="P:DNA repair"/>
    <property type="evidence" value="ECO:0007669"/>
    <property type="project" value="UniProtKB-KW"/>
</dbReference>
<name>I3YDC4_THIV6</name>
<proteinExistence type="predicted"/>
<dbReference type="PANTHER" id="PTHR47810:SF1">
    <property type="entry name" value="DNA LIGASE B"/>
    <property type="match status" value="1"/>
</dbReference>
<evidence type="ECO:0000256" key="3">
    <source>
        <dbReference type="ARBA" id="ARBA00022705"/>
    </source>
</evidence>
<dbReference type="Pfam" id="PF14743">
    <property type="entry name" value="DNA_ligase_OB_2"/>
    <property type="match status" value="1"/>
</dbReference>
<accession>I3YDC4</accession>
<dbReference type="GO" id="GO:0005524">
    <property type="term" value="F:ATP binding"/>
    <property type="evidence" value="ECO:0007669"/>
    <property type="project" value="InterPro"/>
</dbReference>
<dbReference type="NCBIfam" id="NF006592">
    <property type="entry name" value="PRK09125.1"/>
    <property type="match status" value="1"/>
</dbReference>
<evidence type="ECO:0000313" key="9">
    <source>
        <dbReference type="EMBL" id="AFL74992.1"/>
    </source>
</evidence>
<evidence type="ECO:0000259" key="8">
    <source>
        <dbReference type="PROSITE" id="PS50160"/>
    </source>
</evidence>
<evidence type="ECO:0000313" key="10">
    <source>
        <dbReference type="Proteomes" id="UP000006062"/>
    </source>
</evidence>
<dbReference type="STRING" id="765911.Thivi_3115"/>
<comment type="catalytic activity">
    <reaction evidence="6">
        <text>ATP + (deoxyribonucleotide)n-3'-hydroxyl + 5'-phospho-(deoxyribonucleotide)m = (deoxyribonucleotide)n+m + AMP + diphosphate.</text>
        <dbReference type="EC" id="6.5.1.1"/>
    </reaction>
</comment>
<dbReference type="eggNOG" id="COG1793">
    <property type="taxonomic scope" value="Bacteria"/>
</dbReference>
<feature type="chain" id="PRO_5003683372" evidence="7">
    <location>
        <begin position="40"/>
        <end position="309"/>
    </location>
</feature>
<keyword evidence="4" id="KW-0227">DNA damage</keyword>
<dbReference type="InterPro" id="IPR050326">
    <property type="entry name" value="NAD_dep_DNA_ligaseB"/>
</dbReference>
<dbReference type="CDD" id="cd08041">
    <property type="entry name" value="OBF_kDNA_ligase_like"/>
    <property type="match status" value="1"/>
</dbReference>
<dbReference type="InterPro" id="IPR012310">
    <property type="entry name" value="DNA_ligase_ATP-dep_cent"/>
</dbReference>
<feature type="signal peptide" evidence="7">
    <location>
        <begin position="1"/>
        <end position="39"/>
    </location>
</feature>
<dbReference type="InterPro" id="IPR012340">
    <property type="entry name" value="NA-bd_OB-fold"/>
</dbReference>
<dbReference type="AlphaFoldDB" id="I3YDC4"/>
<dbReference type="KEGG" id="tvi:Thivi_3115"/>